<comment type="similarity">
    <text evidence="1">Belongs to the short-chain dehydrogenases/reductases (SDR) family.</text>
</comment>
<reference evidence="4 5" key="1">
    <citation type="submission" date="2014-06" db="EMBL/GenBank/DDBJ databases">
        <title>Shewanella sp. YQH10.</title>
        <authorList>
            <person name="Liu Y."/>
            <person name="Zeng R."/>
        </authorList>
    </citation>
    <scope>NUCLEOTIDE SEQUENCE [LARGE SCALE GENOMIC DNA]</scope>
    <source>
        <strain evidence="4 5">YQH10</strain>
    </source>
</reference>
<evidence type="ECO:0000313" key="4">
    <source>
        <dbReference type="EMBL" id="KFZ36545.1"/>
    </source>
</evidence>
<gene>
    <name evidence="4" type="ORF">HR45_15535</name>
</gene>
<dbReference type="InterPro" id="IPR036291">
    <property type="entry name" value="NAD(P)-bd_dom_sf"/>
</dbReference>
<dbReference type="EMBL" id="JPEO01000016">
    <property type="protein sequence ID" value="KFZ36545.1"/>
    <property type="molecule type" value="Genomic_DNA"/>
</dbReference>
<dbReference type="SUPFAM" id="SSF51735">
    <property type="entry name" value="NAD(P)-binding Rossmann-fold domains"/>
    <property type="match status" value="1"/>
</dbReference>
<dbReference type="PRINTS" id="PR00080">
    <property type="entry name" value="SDRFAMILY"/>
</dbReference>
<evidence type="ECO:0000256" key="1">
    <source>
        <dbReference type="ARBA" id="ARBA00006484"/>
    </source>
</evidence>
<evidence type="ECO:0000313" key="5">
    <source>
        <dbReference type="Proteomes" id="UP000029264"/>
    </source>
</evidence>
<dbReference type="Pfam" id="PF13561">
    <property type="entry name" value="adh_short_C2"/>
    <property type="match status" value="1"/>
</dbReference>
<dbReference type="InterPro" id="IPR020904">
    <property type="entry name" value="Sc_DH/Rdtase_CS"/>
</dbReference>
<dbReference type="PRINTS" id="PR00081">
    <property type="entry name" value="GDHRDH"/>
</dbReference>
<organism evidence="4 5">
    <name type="scientific">Shewanella mangrovi</name>
    <dbReference type="NCBI Taxonomy" id="1515746"/>
    <lineage>
        <taxon>Bacteria</taxon>
        <taxon>Pseudomonadati</taxon>
        <taxon>Pseudomonadota</taxon>
        <taxon>Gammaproteobacteria</taxon>
        <taxon>Alteromonadales</taxon>
        <taxon>Shewanellaceae</taxon>
        <taxon>Shewanella</taxon>
    </lineage>
</organism>
<dbReference type="STRING" id="1515746.HR45_15535"/>
<evidence type="ECO:0000259" key="3">
    <source>
        <dbReference type="SMART" id="SM00822"/>
    </source>
</evidence>
<dbReference type="GO" id="GO:0016616">
    <property type="term" value="F:oxidoreductase activity, acting on the CH-OH group of donors, NAD or NADP as acceptor"/>
    <property type="evidence" value="ECO:0007669"/>
    <property type="project" value="UniProtKB-ARBA"/>
</dbReference>
<dbReference type="PROSITE" id="PS00061">
    <property type="entry name" value="ADH_SHORT"/>
    <property type="match status" value="1"/>
</dbReference>
<dbReference type="InterPro" id="IPR057326">
    <property type="entry name" value="KR_dom"/>
</dbReference>
<dbReference type="AlphaFoldDB" id="A0A094J9F0"/>
<dbReference type="OrthoDB" id="9804774at2"/>
<dbReference type="PANTHER" id="PTHR42760">
    <property type="entry name" value="SHORT-CHAIN DEHYDROGENASES/REDUCTASES FAMILY MEMBER"/>
    <property type="match status" value="1"/>
</dbReference>
<comment type="caution">
    <text evidence="4">The sequence shown here is derived from an EMBL/GenBank/DDBJ whole genome shotgun (WGS) entry which is preliminary data.</text>
</comment>
<keyword evidence="2" id="KW-0560">Oxidoreductase</keyword>
<dbReference type="PANTHER" id="PTHR42760:SF133">
    <property type="entry name" value="3-OXOACYL-[ACYL-CARRIER-PROTEIN] REDUCTASE"/>
    <property type="match status" value="1"/>
</dbReference>
<dbReference type="RefSeq" id="WP_037444593.1">
    <property type="nucleotide sequence ID" value="NZ_JPEO01000016.1"/>
</dbReference>
<name>A0A094J9F0_9GAMM</name>
<dbReference type="Proteomes" id="UP000029264">
    <property type="component" value="Unassembled WGS sequence"/>
</dbReference>
<dbReference type="eggNOG" id="COG1028">
    <property type="taxonomic scope" value="Bacteria"/>
</dbReference>
<dbReference type="SMART" id="SM00822">
    <property type="entry name" value="PKS_KR"/>
    <property type="match status" value="1"/>
</dbReference>
<dbReference type="Gene3D" id="3.40.50.720">
    <property type="entry name" value="NAD(P)-binding Rossmann-like Domain"/>
    <property type="match status" value="1"/>
</dbReference>
<dbReference type="InterPro" id="IPR002347">
    <property type="entry name" value="SDR_fam"/>
</dbReference>
<protein>
    <submittedName>
        <fullName evidence="4">3-oxoacyl-ACP reductase</fullName>
    </submittedName>
</protein>
<accession>A0A094J9F0</accession>
<keyword evidence="5" id="KW-1185">Reference proteome</keyword>
<proteinExistence type="inferred from homology"/>
<dbReference type="FunFam" id="3.40.50.720:FF:000084">
    <property type="entry name" value="Short-chain dehydrogenase reductase"/>
    <property type="match status" value="1"/>
</dbReference>
<feature type="domain" description="Ketoreductase" evidence="3">
    <location>
        <begin position="8"/>
        <end position="191"/>
    </location>
</feature>
<evidence type="ECO:0000256" key="2">
    <source>
        <dbReference type="ARBA" id="ARBA00023002"/>
    </source>
</evidence>
<sequence>MEKLLSKKKVLITGAGSGIGAATARLFAAHGAELYLNARDELSLAEVVAQIQHDFPESNCEVIAFDVSDPDAVKAGFQTLFKKAKSLDVLVNNAGILDDALIGMVSAKQVERTFASNSFSVLYCSQYASRLMQRSGGGSIINLSSIIGRVGNQGQAVYGGSKAAVIGITLSLAKELAAAQIRVNAVAPGFIETPMTEQLPAEKYQQRLDSIAMGHIGKATDVANSILFLASDMSAYVTGQVLGVDGGMLI</sequence>
<dbReference type="NCBIfam" id="NF005559">
    <property type="entry name" value="PRK07231.1"/>
    <property type="match status" value="1"/>
</dbReference>